<evidence type="ECO:0000313" key="2">
    <source>
        <dbReference type="EMBL" id="PWF24805.1"/>
    </source>
</evidence>
<keyword evidence="1" id="KW-0472">Membrane</keyword>
<dbReference type="InterPro" id="IPR024291">
    <property type="entry name" value="DUF3829"/>
</dbReference>
<dbReference type="AlphaFoldDB" id="A0A2V1K5S5"/>
<sequence length="372" mass="42173">MRRDFVPRMCQASPAPHPGHFHFAGVCMKKVVNGLLVVAIFAALIAYKMGLFHSLLNGLNSQDTTPLLSQEDTAIVTKMGPFITCVNGVDNKWRGSYARYHDTYEAQLANARMVMWNLQTKFRLQQHDDPYTGVLSCAEGLEAVIKTEPADAELDKAGADYAQTLRQLLPLVQEVDTYYAQNDYEDDKMAKGKALQAQIEPLFQNLFATSDNIHTIVAARNLALQRKTLDAMEQRNGKDAWWHTENLMLEARLAADGIEALIQQDRATTENLQAIETTYQQVYDAAKAYADSHPDEIRPDKKTSYPTDPFWPQLESYASSLLSNIKDVRRNIANQQTLESNYNSMINSFNRLVEQYNRSNDSRNRYIDSMNS</sequence>
<name>A0A2V1K5S5_9BURK</name>
<dbReference type="Proteomes" id="UP000245212">
    <property type="component" value="Unassembled WGS sequence"/>
</dbReference>
<reference evidence="3" key="1">
    <citation type="submission" date="2018-05" db="EMBL/GenBank/DDBJ databases">
        <authorList>
            <person name="Li Y."/>
        </authorList>
    </citation>
    <scope>NUCLEOTIDE SEQUENCE [LARGE SCALE GENOMIC DNA]</scope>
    <source>
        <strain evidence="3">3d-2-2</strain>
    </source>
</reference>
<keyword evidence="3" id="KW-1185">Reference proteome</keyword>
<gene>
    <name evidence="2" type="ORF">DD235_01035</name>
</gene>
<evidence type="ECO:0000313" key="3">
    <source>
        <dbReference type="Proteomes" id="UP000245212"/>
    </source>
</evidence>
<comment type="caution">
    <text evidence="2">The sequence shown here is derived from an EMBL/GenBank/DDBJ whole genome shotgun (WGS) entry which is preliminary data.</text>
</comment>
<keyword evidence="1" id="KW-1133">Transmembrane helix</keyword>
<dbReference type="Pfam" id="PF12889">
    <property type="entry name" value="DUF3829"/>
    <property type="match status" value="1"/>
</dbReference>
<evidence type="ECO:0008006" key="4">
    <source>
        <dbReference type="Google" id="ProtNLM"/>
    </source>
</evidence>
<proteinExistence type="predicted"/>
<keyword evidence="1" id="KW-0812">Transmembrane</keyword>
<evidence type="ECO:0000256" key="1">
    <source>
        <dbReference type="SAM" id="Phobius"/>
    </source>
</evidence>
<dbReference type="EMBL" id="QETA01000001">
    <property type="protein sequence ID" value="PWF24805.1"/>
    <property type="molecule type" value="Genomic_DNA"/>
</dbReference>
<feature type="transmembrane region" description="Helical" evidence="1">
    <location>
        <begin position="35"/>
        <end position="56"/>
    </location>
</feature>
<accession>A0A2V1K5S5</accession>
<protein>
    <recommendedName>
        <fullName evidence="4">DUF3829 domain-containing protein</fullName>
    </recommendedName>
</protein>
<organism evidence="2 3">
    <name type="scientific">Corticimicrobacter populi</name>
    <dbReference type="NCBI Taxonomy" id="2175229"/>
    <lineage>
        <taxon>Bacteria</taxon>
        <taxon>Pseudomonadati</taxon>
        <taxon>Pseudomonadota</taxon>
        <taxon>Betaproteobacteria</taxon>
        <taxon>Burkholderiales</taxon>
        <taxon>Alcaligenaceae</taxon>
        <taxon>Corticimicrobacter</taxon>
    </lineage>
</organism>